<accession>A0A0S4J1M5</accession>
<dbReference type="AlphaFoldDB" id="A0A0S4J1M5"/>
<proteinExistence type="predicted"/>
<dbReference type="Proteomes" id="UP000051952">
    <property type="component" value="Unassembled WGS sequence"/>
</dbReference>
<organism evidence="1 2">
    <name type="scientific">Bodo saltans</name>
    <name type="common">Flagellated protozoan</name>
    <dbReference type="NCBI Taxonomy" id="75058"/>
    <lineage>
        <taxon>Eukaryota</taxon>
        <taxon>Discoba</taxon>
        <taxon>Euglenozoa</taxon>
        <taxon>Kinetoplastea</taxon>
        <taxon>Metakinetoplastina</taxon>
        <taxon>Eubodonida</taxon>
        <taxon>Bodonidae</taxon>
        <taxon>Bodo</taxon>
    </lineage>
</organism>
<dbReference type="VEuPathDB" id="TriTrypDB:BSAL_06065"/>
<gene>
    <name evidence="1" type="ORF">BSAL_06065</name>
</gene>
<sequence>MFYGKAALGNSGMPAALSSPQAQANLIPVPPVVAPLALLQSGRRAGGAEGAKMIPTTTTTTASPITSLHRNTANRGAGGGSVPSWELSLTSSSQQTRTAVEGEEAEQRIQLFAMFLFEAKEVRMEAREARRLQVEIALTRRLQVEIALTLRQIDRDMANLLKDTEPASRASIRIVEEKCCTALVHVLSLERAVIRCQEELHRAVQMEHRRRLFLMTFEEREYRAIMKSGESAALWRPGMHCFGPCPFLSADQDCPFRDEDLYGLHMDRSHFTSKQLQY</sequence>
<evidence type="ECO:0000313" key="1">
    <source>
        <dbReference type="EMBL" id="CUG82642.1"/>
    </source>
</evidence>
<keyword evidence="2" id="KW-1185">Reference proteome</keyword>
<feature type="non-terminal residue" evidence="1">
    <location>
        <position position="278"/>
    </location>
</feature>
<dbReference type="EMBL" id="CYKH01001081">
    <property type="protein sequence ID" value="CUG82642.1"/>
    <property type="molecule type" value="Genomic_DNA"/>
</dbReference>
<evidence type="ECO:0000313" key="2">
    <source>
        <dbReference type="Proteomes" id="UP000051952"/>
    </source>
</evidence>
<name>A0A0S4J1M5_BODSA</name>
<reference evidence="2" key="1">
    <citation type="submission" date="2015-09" db="EMBL/GenBank/DDBJ databases">
        <authorList>
            <consortium name="Pathogen Informatics"/>
        </authorList>
    </citation>
    <scope>NUCLEOTIDE SEQUENCE [LARGE SCALE GENOMIC DNA]</scope>
    <source>
        <strain evidence="2">Lake Konstanz</strain>
    </source>
</reference>
<protein>
    <submittedName>
        <fullName evidence="1">Uncharacterized protein</fullName>
    </submittedName>
</protein>